<dbReference type="PANTHER" id="PTHR20913:SF7">
    <property type="entry name" value="RE60063P"/>
    <property type="match status" value="1"/>
</dbReference>
<evidence type="ECO:0000313" key="4">
    <source>
        <dbReference type="EMBL" id="VDN52897.1"/>
    </source>
</evidence>
<keyword evidence="2" id="KW-0472">Membrane</keyword>
<evidence type="ECO:0000313" key="6">
    <source>
        <dbReference type="Proteomes" id="UP000274756"/>
    </source>
</evidence>
<dbReference type="GO" id="GO:0005096">
    <property type="term" value="F:GTPase activator activity"/>
    <property type="evidence" value="ECO:0007669"/>
    <property type="project" value="UniProtKB-KW"/>
</dbReference>
<dbReference type="PANTHER" id="PTHR20913">
    <property type="entry name" value="TBC1 DOMAIN FAMILY MEMBER 20/GTPASE"/>
    <property type="match status" value="1"/>
</dbReference>
<dbReference type="PROSITE" id="PS50086">
    <property type="entry name" value="TBC_RABGAP"/>
    <property type="match status" value="1"/>
</dbReference>
<name>A0A0N4UMP7_DRAME</name>
<dbReference type="SUPFAM" id="SSF47923">
    <property type="entry name" value="Ypt/Rab-GAP domain of gyp1p"/>
    <property type="match status" value="2"/>
</dbReference>
<dbReference type="GO" id="GO:0006888">
    <property type="term" value="P:endoplasmic reticulum to Golgi vesicle-mediated transport"/>
    <property type="evidence" value="ECO:0007669"/>
    <property type="project" value="TreeGrafter"/>
</dbReference>
<gene>
    <name evidence="4" type="ORF">DME_LOCUS2870</name>
</gene>
<evidence type="ECO:0000313" key="7">
    <source>
        <dbReference type="WBParaSite" id="DME_0000913301-mRNA-1"/>
    </source>
</evidence>
<dbReference type="Gene3D" id="1.10.8.1310">
    <property type="match status" value="1"/>
</dbReference>
<dbReference type="GO" id="GO:0005789">
    <property type="term" value="C:endoplasmic reticulum membrane"/>
    <property type="evidence" value="ECO:0007669"/>
    <property type="project" value="TreeGrafter"/>
</dbReference>
<evidence type="ECO:0000313" key="5">
    <source>
        <dbReference type="Proteomes" id="UP000038040"/>
    </source>
</evidence>
<reference evidence="7" key="1">
    <citation type="submission" date="2017-02" db="UniProtKB">
        <authorList>
            <consortium name="WormBaseParasite"/>
        </authorList>
    </citation>
    <scope>IDENTIFICATION</scope>
</reference>
<dbReference type="WBParaSite" id="DME_0000913301-mRNA-1">
    <property type="protein sequence ID" value="DME_0000913301-mRNA-1"/>
    <property type="gene ID" value="DME_0000913301"/>
</dbReference>
<keyword evidence="6" id="KW-1185">Reference proteome</keyword>
<dbReference type="EMBL" id="UYYG01000086">
    <property type="protein sequence ID" value="VDN52897.1"/>
    <property type="molecule type" value="Genomic_DNA"/>
</dbReference>
<feature type="domain" description="Rab-GAP TBC" evidence="3">
    <location>
        <begin position="69"/>
        <end position="289"/>
    </location>
</feature>
<keyword evidence="2" id="KW-1133">Transmembrane helix</keyword>
<keyword evidence="2" id="KW-0812">Transmembrane</keyword>
<evidence type="ECO:0000259" key="3">
    <source>
        <dbReference type="PROSITE" id="PS50086"/>
    </source>
</evidence>
<evidence type="ECO:0000256" key="1">
    <source>
        <dbReference type="ARBA" id="ARBA00022468"/>
    </source>
</evidence>
<evidence type="ECO:0000256" key="2">
    <source>
        <dbReference type="SAM" id="Phobius"/>
    </source>
</evidence>
<accession>A0A0N4UMP7</accession>
<dbReference type="AlphaFoldDB" id="A0A0N4UMP7"/>
<dbReference type="Proteomes" id="UP000274756">
    <property type="component" value="Unassembled WGS sequence"/>
</dbReference>
<dbReference type="InterPro" id="IPR035969">
    <property type="entry name" value="Rab-GAP_TBC_sf"/>
</dbReference>
<sequence>MPSLSAPVTPSEISGKLDFESNISPLTRALDRTLQVKCMRMQSFIDNHRHELHLHVNTLRQFASSSGGLVLDEIRSVVWPILASSLIADFASDHGSSSESGFESAVSQFSDEEDTPSSSKTVIFTPSLNDLMRHGEWNQVELDVKRTLSRFPPNISDSDRVHLQKELTPLIIRILWTCPHFHYYQGFHDVCLTLLLVLGVQAAESVGVNLAKNGIFNEYLLRTLEDTVLRDLDLMYIILWKVDSEIERIMRSVQLGSLFALSWPLTWFSHAFHHYRQVVLCFDLFLASHPLMPIYFSSAVVLWRSSSILSSSYEMPILHHLLNIMPDEVPVRALAADAQDLFRMLPPSLLRGRLSKDYCKLLKETHMRKPSLPTTSLKAWLVAGTATAAVYMLSRYLFITS</sequence>
<reference evidence="4 6" key="2">
    <citation type="submission" date="2018-11" db="EMBL/GenBank/DDBJ databases">
        <authorList>
            <consortium name="Pathogen Informatics"/>
        </authorList>
    </citation>
    <scope>NUCLEOTIDE SEQUENCE [LARGE SCALE GENOMIC DNA]</scope>
</reference>
<dbReference type="Proteomes" id="UP000038040">
    <property type="component" value="Unplaced"/>
</dbReference>
<dbReference type="Gene3D" id="1.10.472.80">
    <property type="entry name" value="Ypt/Rab-GAP domain of gyp1p, domain 3"/>
    <property type="match status" value="1"/>
</dbReference>
<dbReference type="InterPro" id="IPR045913">
    <property type="entry name" value="TBC20/Gyp8-like"/>
</dbReference>
<dbReference type="Pfam" id="PF00566">
    <property type="entry name" value="RabGAP-TBC"/>
    <property type="match status" value="1"/>
</dbReference>
<organism evidence="5 7">
    <name type="scientific">Dracunculus medinensis</name>
    <name type="common">Guinea worm</name>
    <dbReference type="NCBI Taxonomy" id="318479"/>
    <lineage>
        <taxon>Eukaryota</taxon>
        <taxon>Metazoa</taxon>
        <taxon>Ecdysozoa</taxon>
        <taxon>Nematoda</taxon>
        <taxon>Chromadorea</taxon>
        <taxon>Rhabditida</taxon>
        <taxon>Spirurina</taxon>
        <taxon>Dracunculoidea</taxon>
        <taxon>Dracunculidae</taxon>
        <taxon>Dracunculus</taxon>
    </lineage>
</organism>
<feature type="transmembrane region" description="Helical" evidence="2">
    <location>
        <begin position="377"/>
        <end position="398"/>
    </location>
</feature>
<proteinExistence type="predicted"/>
<keyword evidence="1" id="KW-0343">GTPase activation</keyword>
<dbReference type="InterPro" id="IPR000195">
    <property type="entry name" value="Rab-GAP-TBC_dom"/>
</dbReference>
<dbReference type="OrthoDB" id="206700at2759"/>
<dbReference type="STRING" id="318479.A0A0N4UMP7"/>
<protein>
    <submittedName>
        <fullName evidence="7">Rab-GAP TBC domain-containing protein</fullName>
    </submittedName>
</protein>